<comment type="caution">
    <text evidence="3">The sequence shown here is derived from an EMBL/GenBank/DDBJ whole genome shotgun (WGS) entry which is preliminary data.</text>
</comment>
<keyword evidence="3" id="KW-0378">Hydrolase</keyword>
<keyword evidence="4" id="KW-1185">Reference proteome</keyword>
<feature type="transmembrane region" description="Helical" evidence="1">
    <location>
        <begin position="170"/>
        <end position="190"/>
    </location>
</feature>
<dbReference type="InterPro" id="IPR017850">
    <property type="entry name" value="Alkaline_phosphatase_core_sf"/>
</dbReference>
<dbReference type="InterPro" id="IPR052701">
    <property type="entry name" value="GAG_Ulvan_Degrading_Sulfatases"/>
</dbReference>
<dbReference type="Proteomes" id="UP000036367">
    <property type="component" value="Unassembled WGS sequence"/>
</dbReference>
<dbReference type="PATRIC" id="fig|595434.4.peg.5447"/>
<dbReference type="Gene3D" id="3.40.720.10">
    <property type="entry name" value="Alkaline Phosphatase, subunit A"/>
    <property type="match status" value="1"/>
</dbReference>
<evidence type="ECO:0000259" key="2">
    <source>
        <dbReference type="Pfam" id="PF00884"/>
    </source>
</evidence>
<organism evidence="3 4">
    <name type="scientific">Rhodopirellula islandica</name>
    <dbReference type="NCBI Taxonomy" id="595434"/>
    <lineage>
        <taxon>Bacteria</taxon>
        <taxon>Pseudomonadati</taxon>
        <taxon>Planctomycetota</taxon>
        <taxon>Planctomycetia</taxon>
        <taxon>Pirellulales</taxon>
        <taxon>Pirellulaceae</taxon>
        <taxon>Rhodopirellula</taxon>
    </lineage>
</organism>
<dbReference type="InterPro" id="IPR012159">
    <property type="entry name" value="YejM-like"/>
</dbReference>
<feature type="domain" description="Sulfatase N-terminal" evidence="2">
    <location>
        <begin position="257"/>
        <end position="530"/>
    </location>
</feature>
<keyword evidence="1" id="KW-0472">Membrane</keyword>
<dbReference type="Pfam" id="PF00884">
    <property type="entry name" value="Sulfatase"/>
    <property type="match status" value="1"/>
</dbReference>
<evidence type="ECO:0000313" key="4">
    <source>
        <dbReference type="Proteomes" id="UP000036367"/>
    </source>
</evidence>
<feature type="transmembrane region" description="Helical" evidence="1">
    <location>
        <begin position="82"/>
        <end position="102"/>
    </location>
</feature>
<gene>
    <name evidence="3" type="ORF">RISK_005736</name>
</gene>
<keyword evidence="1" id="KW-0812">Transmembrane</keyword>
<dbReference type="EMBL" id="LECT01000044">
    <property type="protein sequence ID" value="KLU02670.1"/>
    <property type="molecule type" value="Genomic_DNA"/>
</dbReference>
<dbReference type="AlphaFoldDB" id="A0A0J1B773"/>
<dbReference type="PIRSF" id="PIRSF004950">
    <property type="entry name" value="Mmb_sulf_HI0842"/>
    <property type="match status" value="1"/>
</dbReference>
<feature type="transmembrane region" description="Helical" evidence="1">
    <location>
        <begin position="18"/>
        <end position="38"/>
    </location>
</feature>
<dbReference type="STRING" id="595434.RISK_005736"/>
<evidence type="ECO:0000313" key="3">
    <source>
        <dbReference type="EMBL" id="KLU02670.1"/>
    </source>
</evidence>
<dbReference type="GO" id="GO:0016787">
    <property type="term" value="F:hydrolase activity"/>
    <property type="evidence" value="ECO:0007669"/>
    <property type="project" value="UniProtKB-KW"/>
</dbReference>
<dbReference type="SUPFAM" id="SSF53649">
    <property type="entry name" value="Alkaline phosphatase-like"/>
    <property type="match status" value="1"/>
</dbReference>
<proteinExistence type="predicted"/>
<evidence type="ECO:0000256" key="1">
    <source>
        <dbReference type="SAM" id="Phobius"/>
    </source>
</evidence>
<dbReference type="InterPro" id="IPR000917">
    <property type="entry name" value="Sulfatase_N"/>
</dbReference>
<protein>
    <submittedName>
        <fullName evidence="3">Hydrolase</fullName>
    </submittedName>
</protein>
<accession>A0A0J1B773</accession>
<name>A0A0J1B773_RHOIS</name>
<dbReference type="PANTHER" id="PTHR43751">
    <property type="entry name" value="SULFATASE"/>
    <property type="match status" value="1"/>
</dbReference>
<reference evidence="3" key="1">
    <citation type="submission" date="2015-05" db="EMBL/GenBank/DDBJ databases">
        <title>Permanent draft genome of Rhodopirellula islandicus K833.</title>
        <authorList>
            <person name="Kizina J."/>
            <person name="Richter M."/>
            <person name="Glockner F.O."/>
            <person name="Harder J."/>
        </authorList>
    </citation>
    <scope>NUCLEOTIDE SEQUENCE [LARGE SCALE GENOMIC DNA]</scope>
    <source>
        <strain evidence="3">K833</strain>
    </source>
</reference>
<feature type="transmembrane region" description="Helical" evidence="1">
    <location>
        <begin position="50"/>
        <end position="70"/>
    </location>
</feature>
<dbReference type="PANTHER" id="PTHR43751:SF3">
    <property type="entry name" value="SULFATASE N-TERMINAL DOMAIN-CONTAINING PROTEIN"/>
    <property type="match status" value="1"/>
</dbReference>
<dbReference type="OrthoDB" id="9766107at2"/>
<keyword evidence="1" id="KW-1133">Transmembrane helix</keyword>
<feature type="transmembrane region" description="Helical" evidence="1">
    <location>
        <begin position="122"/>
        <end position="149"/>
    </location>
</feature>
<sequence>MSPQPTPPDDARLLWQQLLWATFIGCAVLATTSGHRFVVPSETDASMSGLFIAAWRVFQAFAPVAFLLYLGRWKLSWHRWILASMTLWWVWVLADLLVFHWIGIRLISTDAWNLFSTRVSSLVPYVTLGMLLRLTFSIAGLFAIGWTCHWSVHSLARTFTTRNWQLSIRGATYAWTLGVLMTAIPGLVTWSSTQNSMTSAPSRHALGVTGWFDDPGADARTNEQQVIPVPLFTAADVTRRTRLFRFNVVQETRPLPPDILLVVVESLRPELVHPSVMPNIHSRATQGLWMHRHHSGGNASSLGLFSLVNGLDAIWFYLADVRFSPAMNRLFEQAGYELGFFGGAEDWNAFQMDAFLHSDVYDTFKVEPRDGLASEQRAIESAQMFLSDTGMPEGERHSPRLAVLYLYATHAPFLVDSQHVRDLPSAGTDYPLPFGPDSRTAVWNRYRNSARTLDAMIAPLLQDPNRLVAIVGDHGESFLDDGTIGHGTRLSSAQVRTPAIVFGPDVVQREIRFNTSHADLLPTLISLAGIRVSDPDSFDGVDLSAESPRPRILAIADYLRPQALLIDSTMIDSEIFGLQCELALRPPEVQILGLKDARGHSLASPSRFPSSRVLHDYLQQAFGESRQ</sequence>
<dbReference type="RefSeq" id="WP_047816643.1">
    <property type="nucleotide sequence ID" value="NZ_LECT01000044.1"/>
</dbReference>